<feature type="coiled-coil region" evidence="1">
    <location>
        <begin position="32"/>
        <end position="96"/>
    </location>
</feature>
<keyword evidence="1" id="KW-0175">Coiled coil</keyword>
<protein>
    <submittedName>
        <fullName evidence="3">2416_t:CDS:1</fullName>
    </submittedName>
</protein>
<feature type="compositionally biased region" description="Low complexity" evidence="2">
    <location>
        <begin position="250"/>
        <end position="265"/>
    </location>
</feature>
<keyword evidence="4" id="KW-1185">Reference proteome</keyword>
<dbReference type="OrthoDB" id="2418036at2759"/>
<accession>A0A9N9FDV5</accession>
<feature type="coiled-coil region" evidence="1">
    <location>
        <begin position="160"/>
        <end position="220"/>
    </location>
</feature>
<evidence type="ECO:0000256" key="1">
    <source>
        <dbReference type="SAM" id="Coils"/>
    </source>
</evidence>
<organism evidence="3 4">
    <name type="scientific">Ambispora gerdemannii</name>
    <dbReference type="NCBI Taxonomy" id="144530"/>
    <lineage>
        <taxon>Eukaryota</taxon>
        <taxon>Fungi</taxon>
        <taxon>Fungi incertae sedis</taxon>
        <taxon>Mucoromycota</taxon>
        <taxon>Glomeromycotina</taxon>
        <taxon>Glomeromycetes</taxon>
        <taxon>Archaeosporales</taxon>
        <taxon>Ambisporaceae</taxon>
        <taxon>Ambispora</taxon>
    </lineage>
</organism>
<dbReference type="EMBL" id="CAJVPL010000774">
    <property type="protein sequence ID" value="CAG8528527.1"/>
    <property type="molecule type" value="Genomic_DNA"/>
</dbReference>
<dbReference type="AlphaFoldDB" id="A0A9N9FDV5"/>
<evidence type="ECO:0000313" key="3">
    <source>
        <dbReference type="EMBL" id="CAG8528527.1"/>
    </source>
</evidence>
<comment type="caution">
    <text evidence="3">The sequence shown here is derived from an EMBL/GenBank/DDBJ whole genome shotgun (WGS) entry which is preliminary data.</text>
</comment>
<name>A0A9N9FDV5_9GLOM</name>
<feature type="compositionally biased region" description="Polar residues" evidence="2">
    <location>
        <begin position="285"/>
        <end position="294"/>
    </location>
</feature>
<feature type="region of interest" description="Disordered" evidence="2">
    <location>
        <begin position="238"/>
        <end position="294"/>
    </location>
</feature>
<evidence type="ECO:0000256" key="2">
    <source>
        <dbReference type="SAM" id="MobiDB-lite"/>
    </source>
</evidence>
<gene>
    <name evidence="3" type="ORF">AGERDE_LOCUS5594</name>
</gene>
<proteinExistence type="predicted"/>
<dbReference type="Proteomes" id="UP000789831">
    <property type="component" value="Unassembled WGS sequence"/>
</dbReference>
<reference evidence="3" key="1">
    <citation type="submission" date="2021-06" db="EMBL/GenBank/DDBJ databases">
        <authorList>
            <person name="Kallberg Y."/>
            <person name="Tangrot J."/>
            <person name="Rosling A."/>
        </authorList>
    </citation>
    <scope>NUCLEOTIDE SEQUENCE</scope>
    <source>
        <strain evidence="3">MT106</strain>
    </source>
</reference>
<sequence length="294" mass="34331">MDEMNLDNNEENELFLDYFLMASQTARLSLKLIEQKKLLRDYQQEIKRLKEESGGAHNLVEDCESLAQFFTGIAELKNARQELTKFTNQQEFEKNKQVLLTKANEAISGLQMRTSNNSSIGGVCIIWADFAKNFNSILNDFRRDLEMLKSDIEKVPYHEAKELQKLLIEEKSLKNEIEENERKARNEPDENKRKQFIFLVDQAKNQLKKCLERRKQLKTGRLGDDFDPDKHINDFLQKLEDKLSGKNKPQRPTRTPNRTPTSPNDPFEPDNVNLPDSDFIPSVNHEPQSFFTKH</sequence>
<evidence type="ECO:0000313" key="4">
    <source>
        <dbReference type="Proteomes" id="UP000789831"/>
    </source>
</evidence>